<organism evidence="6 7">
    <name type="scientific">Pedobacter chinensis</name>
    <dbReference type="NCBI Taxonomy" id="2282421"/>
    <lineage>
        <taxon>Bacteria</taxon>
        <taxon>Pseudomonadati</taxon>
        <taxon>Bacteroidota</taxon>
        <taxon>Sphingobacteriia</taxon>
        <taxon>Sphingobacteriales</taxon>
        <taxon>Sphingobacteriaceae</taxon>
        <taxon>Pedobacter</taxon>
    </lineage>
</organism>
<dbReference type="GO" id="GO:0005737">
    <property type="term" value="C:cytoplasm"/>
    <property type="evidence" value="ECO:0007669"/>
    <property type="project" value="InterPro"/>
</dbReference>
<dbReference type="SUPFAM" id="SSF50324">
    <property type="entry name" value="Inorganic pyrophosphatase"/>
    <property type="match status" value="1"/>
</dbReference>
<dbReference type="PANTHER" id="PTHR10286">
    <property type="entry name" value="INORGANIC PYROPHOSPHATASE"/>
    <property type="match status" value="1"/>
</dbReference>
<dbReference type="OrthoDB" id="5187599at2"/>
<gene>
    <name evidence="6" type="ORF">DU508_15850</name>
</gene>
<dbReference type="EC" id="3.6.1.1" evidence="2"/>
<dbReference type="AlphaFoldDB" id="A0A369PTY0"/>
<comment type="cofactor">
    <cofactor evidence="1">
        <name>Mg(2+)</name>
        <dbReference type="ChEBI" id="CHEBI:18420"/>
    </cofactor>
</comment>
<evidence type="ECO:0000256" key="3">
    <source>
        <dbReference type="ARBA" id="ARBA00022723"/>
    </source>
</evidence>
<evidence type="ECO:0000256" key="4">
    <source>
        <dbReference type="ARBA" id="ARBA00022801"/>
    </source>
</evidence>
<dbReference type="Gene3D" id="3.90.80.10">
    <property type="entry name" value="Inorganic pyrophosphatase"/>
    <property type="match status" value="1"/>
</dbReference>
<dbReference type="EMBL" id="QPKV01000006">
    <property type="protein sequence ID" value="RDC55742.1"/>
    <property type="molecule type" value="Genomic_DNA"/>
</dbReference>
<protein>
    <recommendedName>
        <fullName evidence="2">inorganic diphosphatase</fullName>
        <ecNumber evidence="2">3.6.1.1</ecNumber>
    </recommendedName>
</protein>
<dbReference type="InterPro" id="IPR036649">
    <property type="entry name" value="Pyrophosphatase_sf"/>
</dbReference>
<dbReference type="InterPro" id="IPR008162">
    <property type="entry name" value="Pyrophosphatase"/>
</dbReference>
<dbReference type="GO" id="GO:0000287">
    <property type="term" value="F:magnesium ion binding"/>
    <property type="evidence" value="ECO:0007669"/>
    <property type="project" value="InterPro"/>
</dbReference>
<sequence>MKTCIQVVIETPGGSQEKFDYDPAQRLFILTKILPSGMVFPFDFGFLPGTVGGDGDPLDVLVISELQTFTGCMVECRIIGVITAIQTERNGEKMRNDRFLAIPQISLVYSSVNEIRDLPKALLEQIEQFFINYNEQAEKSFKILEYATAKTAAILIEKGREENTIKTQLIQLFLPFPKSSAAEKKLSQLETVLTKKFGGISIFNQTPVSGKWRKNGKTEQDELIVFEVMAATFELNYWKTLKTKLEKDFHQQEILLRSLAIGMTD</sequence>
<dbReference type="PROSITE" id="PS00387">
    <property type="entry name" value="PPASE"/>
    <property type="match status" value="1"/>
</dbReference>
<evidence type="ECO:0000256" key="1">
    <source>
        <dbReference type="ARBA" id="ARBA00001946"/>
    </source>
</evidence>
<name>A0A369PTY0_9SPHI</name>
<evidence type="ECO:0000256" key="5">
    <source>
        <dbReference type="ARBA" id="ARBA00022842"/>
    </source>
</evidence>
<dbReference type="GO" id="GO:0006796">
    <property type="term" value="P:phosphate-containing compound metabolic process"/>
    <property type="evidence" value="ECO:0007669"/>
    <property type="project" value="InterPro"/>
</dbReference>
<keyword evidence="7" id="KW-1185">Reference proteome</keyword>
<evidence type="ECO:0000313" key="7">
    <source>
        <dbReference type="Proteomes" id="UP000253961"/>
    </source>
</evidence>
<comment type="caution">
    <text evidence="6">The sequence shown here is derived from an EMBL/GenBank/DDBJ whole genome shotgun (WGS) entry which is preliminary data.</text>
</comment>
<accession>A0A369PTY0</accession>
<dbReference type="Proteomes" id="UP000253961">
    <property type="component" value="Unassembled WGS sequence"/>
</dbReference>
<keyword evidence="4" id="KW-0378">Hydrolase</keyword>
<proteinExistence type="predicted"/>
<dbReference type="Pfam" id="PF00719">
    <property type="entry name" value="Pyrophosphatase"/>
    <property type="match status" value="1"/>
</dbReference>
<evidence type="ECO:0000313" key="6">
    <source>
        <dbReference type="EMBL" id="RDC55742.1"/>
    </source>
</evidence>
<evidence type="ECO:0000256" key="2">
    <source>
        <dbReference type="ARBA" id="ARBA00012146"/>
    </source>
</evidence>
<keyword evidence="5" id="KW-0460">Magnesium</keyword>
<reference evidence="6 7" key="1">
    <citation type="submission" date="2018-07" db="EMBL/GenBank/DDBJ databases">
        <title>Pedobacter sp. nov., isolated from soil.</title>
        <authorList>
            <person name="Zhou L.Y."/>
            <person name="Du Z.J."/>
        </authorList>
    </citation>
    <scope>NUCLEOTIDE SEQUENCE [LARGE SCALE GENOMIC DNA]</scope>
    <source>
        <strain evidence="6 7">JDX94</strain>
    </source>
</reference>
<keyword evidence="3" id="KW-0479">Metal-binding</keyword>
<dbReference type="GO" id="GO:0004427">
    <property type="term" value="F:inorganic diphosphate phosphatase activity"/>
    <property type="evidence" value="ECO:0007669"/>
    <property type="project" value="UniProtKB-EC"/>
</dbReference>
<dbReference type="RefSeq" id="WP_115403779.1">
    <property type="nucleotide sequence ID" value="NZ_QPKV01000006.1"/>
</dbReference>